<keyword evidence="2" id="KW-1185">Reference proteome</keyword>
<organism evidence="1 2">
    <name type="scientific">Liquidambar formosana</name>
    <name type="common">Formosan gum</name>
    <dbReference type="NCBI Taxonomy" id="63359"/>
    <lineage>
        <taxon>Eukaryota</taxon>
        <taxon>Viridiplantae</taxon>
        <taxon>Streptophyta</taxon>
        <taxon>Embryophyta</taxon>
        <taxon>Tracheophyta</taxon>
        <taxon>Spermatophyta</taxon>
        <taxon>Magnoliopsida</taxon>
        <taxon>eudicotyledons</taxon>
        <taxon>Gunneridae</taxon>
        <taxon>Pentapetalae</taxon>
        <taxon>Saxifragales</taxon>
        <taxon>Altingiaceae</taxon>
        <taxon>Liquidambar</taxon>
    </lineage>
</organism>
<evidence type="ECO:0000313" key="2">
    <source>
        <dbReference type="Proteomes" id="UP001415857"/>
    </source>
</evidence>
<dbReference type="EMBL" id="JBBPBK010000087">
    <property type="protein sequence ID" value="KAK9266659.1"/>
    <property type="molecule type" value="Genomic_DNA"/>
</dbReference>
<evidence type="ECO:0000313" key="1">
    <source>
        <dbReference type="EMBL" id="KAK9266659.1"/>
    </source>
</evidence>
<sequence>MDVYLNTDKYVLGKCTLVHPPLAMSRIPLDNTLRTVPVQPSKEYEDACRFLSRLIEMERSTDAAAVVCATVEAANLLQLVTLALAKLSPKAAKELGKLSLEEKKPGTQGKGKHYASFIMKKGVRSEIRGDDPTLDLRDSLNTNLLYLREV</sequence>
<proteinExistence type="predicted"/>
<reference evidence="1 2" key="1">
    <citation type="journal article" date="2024" name="Plant J.">
        <title>Genome sequences and population genomics reveal climatic adaptation and genomic divergence between two closely related sweetgum species.</title>
        <authorList>
            <person name="Xu W.Q."/>
            <person name="Ren C.Q."/>
            <person name="Zhang X.Y."/>
            <person name="Comes H.P."/>
            <person name="Liu X.H."/>
            <person name="Li Y.G."/>
            <person name="Kettle C.J."/>
            <person name="Jalonen R."/>
            <person name="Gaisberger H."/>
            <person name="Ma Y.Z."/>
            <person name="Qiu Y.X."/>
        </authorList>
    </citation>
    <scope>NUCLEOTIDE SEQUENCE [LARGE SCALE GENOMIC DNA]</scope>
    <source>
        <strain evidence="1">Hangzhou</strain>
    </source>
</reference>
<gene>
    <name evidence="1" type="ORF">L1049_021634</name>
</gene>
<dbReference type="AlphaFoldDB" id="A0AAP0N8R3"/>
<dbReference type="Proteomes" id="UP001415857">
    <property type="component" value="Unassembled WGS sequence"/>
</dbReference>
<comment type="caution">
    <text evidence="1">The sequence shown here is derived from an EMBL/GenBank/DDBJ whole genome shotgun (WGS) entry which is preliminary data.</text>
</comment>
<accession>A0AAP0N8R3</accession>
<protein>
    <submittedName>
        <fullName evidence="1">Uncharacterized protein</fullName>
    </submittedName>
</protein>
<name>A0AAP0N8R3_LIQFO</name>